<protein>
    <submittedName>
        <fullName evidence="1">Kinesin, motor domain-containing protein</fullName>
    </submittedName>
</protein>
<proteinExistence type="predicted"/>
<evidence type="ECO:0000313" key="1">
    <source>
        <dbReference type="EMBL" id="KVI11217.1"/>
    </source>
</evidence>
<dbReference type="STRING" id="59895.A0A103YLC6"/>
<dbReference type="EMBL" id="LEKV01000788">
    <property type="protein sequence ID" value="KVI11217.1"/>
    <property type="molecule type" value="Genomic_DNA"/>
</dbReference>
<gene>
    <name evidence="1" type="ORF">Ccrd_010375</name>
</gene>
<dbReference type="Gramene" id="KVI11217">
    <property type="protein sequence ID" value="KVI11217"/>
    <property type="gene ID" value="Ccrd_010375"/>
</dbReference>
<keyword evidence="2" id="KW-1185">Reference proteome</keyword>
<reference evidence="1 2" key="1">
    <citation type="journal article" date="2016" name="Sci. Rep.">
        <title>The genome sequence of the outbreeding globe artichoke constructed de novo incorporating a phase-aware low-pass sequencing strategy of F1 progeny.</title>
        <authorList>
            <person name="Scaglione D."/>
            <person name="Reyes-Chin-Wo S."/>
            <person name="Acquadro A."/>
            <person name="Froenicke L."/>
            <person name="Portis E."/>
            <person name="Beitel C."/>
            <person name="Tirone M."/>
            <person name="Mauro R."/>
            <person name="Lo Monaco A."/>
            <person name="Mauromicale G."/>
            <person name="Faccioli P."/>
            <person name="Cattivelli L."/>
            <person name="Rieseberg L."/>
            <person name="Michelmore R."/>
            <person name="Lanteri S."/>
        </authorList>
    </citation>
    <scope>NUCLEOTIDE SEQUENCE [LARGE SCALE GENOMIC DNA]</scope>
    <source>
        <strain evidence="1">2C</strain>
    </source>
</reference>
<name>A0A103YLC6_CYNCS</name>
<comment type="caution">
    <text evidence="1">The sequence shown here is derived from an EMBL/GenBank/DDBJ whole genome shotgun (WGS) entry which is preliminary data.</text>
</comment>
<dbReference type="AlphaFoldDB" id="A0A103YLC6"/>
<organism evidence="1 2">
    <name type="scientific">Cynara cardunculus var. scolymus</name>
    <name type="common">Globe artichoke</name>
    <name type="synonym">Cynara scolymus</name>
    <dbReference type="NCBI Taxonomy" id="59895"/>
    <lineage>
        <taxon>Eukaryota</taxon>
        <taxon>Viridiplantae</taxon>
        <taxon>Streptophyta</taxon>
        <taxon>Embryophyta</taxon>
        <taxon>Tracheophyta</taxon>
        <taxon>Spermatophyta</taxon>
        <taxon>Magnoliopsida</taxon>
        <taxon>eudicotyledons</taxon>
        <taxon>Gunneridae</taxon>
        <taxon>Pentapetalae</taxon>
        <taxon>asterids</taxon>
        <taxon>campanulids</taxon>
        <taxon>Asterales</taxon>
        <taxon>Asteraceae</taxon>
        <taxon>Carduoideae</taxon>
        <taxon>Cardueae</taxon>
        <taxon>Carduinae</taxon>
        <taxon>Cynara</taxon>
    </lineage>
</organism>
<dbReference type="Proteomes" id="UP000243975">
    <property type="component" value="Unassembled WGS sequence"/>
</dbReference>
<sequence length="69" mass="7907">MLLPNTTTEAENVDYGMKVTFLELYNDETIDLLAAKDYSTGSKLEADLARRAEHYFSENMRVIKGFKQV</sequence>
<accession>A0A103YLC6</accession>
<evidence type="ECO:0000313" key="2">
    <source>
        <dbReference type="Proteomes" id="UP000243975"/>
    </source>
</evidence>